<protein>
    <submittedName>
        <fullName evidence="1">Uncharacterized protein</fullName>
    </submittedName>
</protein>
<organism evidence="1">
    <name type="scientific">Anguilla anguilla</name>
    <name type="common">European freshwater eel</name>
    <name type="synonym">Muraena anguilla</name>
    <dbReference type="NCBI Taxonomy" id="7936"/>
    <lineage>
        <taxon>Eukaryota</taxon>
        <taxon>Metazoa</taxon>
        <taxon>Chordata</taxon>
        <taxon>Craniata</taxon>
        <taxon>Vertebrata</taxon>
        <taxon>Euteleostomi</taxon>
        <taxon>Actinopterygii</taxon>
        <taxon>Neopterygii</taxon>
        <taxon>Teleostei</taxon>
        <taxon>Anguilliformes</taxon>
        <taxon>Anguillidae</taxon>
        <taxon>Anguilla</taxon>
    </lineage>
</organism>
<dbReference type="EMBL" id="GBXM01079539">
    <property type="protein sequence ID" value="JAH29038.1"/>
    <property type="molecule type" value="Transcribed_RNA"/>
</dbReference>
<accession>A0A0E9RL13</accession>
<proteinExistence type="predicted"/>
<dbReference type="AlphaFoldDB" id="A0A0E9RL13"/>
<sequence>MCTPWLCVSDYECVCMSFCGSLCV</sequence>
<reference evidence="1" key="2">
    <citation type="journal article" date="2015" name="Fish Shellfish Immunol.">
        <title>Early steps in the European eel (Anguilla anguilla)-Vibrio vulnificus interaction in the gills: Role of the RtxA13 toxin.</title>
        <authorList>
            <person name="Callol A."/>
            <person name="Pajuelo D."/>
            <person name="Ebbesson L."/>
            <person name="Teles M."/>
            <person name="MacKenzie S."/>
            <person name="Amaro C."/>
        </authorList>
    </citation>
    <scope>NUCLEOTIDE SEQUENCE</scope>
</reference>
<name>A0A0E9RL13_ANGAN</name>
<evidence type="ECO:0000313" key="1">
    <source>
        <dbReference type="EMBL" id="JAH29038.1"/>
    </source>
</evidence>
<reference evidence="1" key="1">
    <citation type="submission" date="2014-11" db="EMBL/GenBank/DDBJ databases">
        <authorList>
            <person name="Amaro Gonzalez C."/>
        </authorList>
    </citation>
    <scope>NUCLEOTIDE SEQUENCE</scope>
</reference>